<evidence type="ECO:0000256" key="17">
    <source>
        <dbReference type="ARBA" id="ARBA00038923"/>
    </source>
</evidence>
<reference evidence="20" key="1">
    <citation type="submission" date="2021-06" db="EMBL/GenBank/DDBJ databases">
        <title>Parelaphostrongylus tenuis whole genome reference sequence.</title>
        <authorList>
            <person name="Garwood T.J."/>
            <person name="Larsen P.A."/>
            <person name="Fountain-Jones N.M."/>
            <person name="Garbe J.R."/>
            <person name="Macchietto M.G."/>
            <person name="Kania S.A."/>
            <person name="Gerhold R.W."/>
            <person name="Richards J.E."/>
            <person name="Wolf T.M."/>
        </authorList>
    </citation>
    <scope>NUCLEOTIDE SEQUENCE</scope>
    <source>
        <strain evidence="20">MNPRO001-30</strain>
        <tissue evidence="20">Meninges</tissue>
    </source>
</reference>
<evidence type="ECO:0000256" key="2">
    <source>
        <dbReference type="ARBA" id="ARBA00004240"/>
    </source>
</evidence>
<evidence type="ECO:0000256" key="9">
    <source>
        <dbReference type="ARBA" id="ARBA00022989"/>
    </source>
</evidence>
<evidence type="ECO:0000256" key="19">
    <source>
        <dbReference type="SAM" id="Phobius"/>
    </source>
</evidence>
<keyword evidence="13" id="KW-1208">Phospholipid metabolism</keyword>
<keyword evidence="9 19" id="KW-1133">Transmembrane helix</keyword>
<keyword evidence="21" id="KW-1185">Reference proteome</keyword>
<dbReference type="EC" id="2.3.1.n6" evidence="17"/>
<dbReference type="Pfam" id="PF03062">
    <property type="entry name" value="MBOAT"/>
    <property type="match status" value="1"/>
</dbReference>
<organism evidence="20 21">
    <name type="scientific">Parelaphostrongylus tenuis</name>
    <name type="common">Meningeal worm</name>
    <dbReference type="NCBI Taxonomy" id="148309"/>
    <lineage>
        <taxon>Eukaryota</taxon>
        <taxon>Metazoa</taxon>
        <taxon>Ecdysozoa</taxon>
        <taxon>Nematoda</taxon>
        <taxon>Chromadorea</taxon>
        <taxon>Rhabditida</taxon>
        <taxon>Rhabditina</taxon>
        <taxon>Rhabditomorpha</taxon>
        <taxon>Strongyloidea</taxon>
        <taxon>Metastrongylidae</taxon>
        <taxon>Parelaphostrongylus</taxon>
    </lineage>
</organism>
<keyword evidence="14 20" id="KW-0012">Acyltransferase</keyword>
<sequence length="476" mass="55000">MIVGTIADLLSIREDGLRLLLCVLAGYPIAVVHRSIFYDKSAVVQHAFFVVIGVILYVFNSGYDSIHAFIAVLMAYLIIRVMGGKPESIIAAHVFFLGYLLVGYWYVESEAYDITWTTPYCIMTLRFTGLIVDIYDGSHFKTLRPDQEKTAIKDAPGLLEVAAYGLFYTGTLAGPQFSLRKFRSYVNGDWLDDKRQPKQSSLMPSLGRFIAGCTFMVLNQWGAVWIPDTFFNSQEFFNMSFFMRWTWVVIWFRLTMYRYCGVWLIVEGAAILNGIGYNGKDKEGNDRWDGVRDVHIWQWETGHDFSSAIQSFNCGTNNFVKNYIFRRLRWLGSKSASHIVTLGYLAIWHGYHLGYFLLFFFEFGCVTAQEQLYSLIECIPYWSNLIAKPAIRPFVWLFGRLTIMYSMGFGFLCFGLLKTKYWIGPLKSLYFIGFLVFFVAWPVVYHSSRWLMSNYQRNVDKQQTQAKSNSISKKEL</sequence>
<evidence type="ECO:0000256" key="7">
    <source>
        <dbReference type="ARBA" id="ARBA00022692"/>
    </source>
</evidence>
<keyword evidence="11 19" id="KW-0472">Membrane</keyword>
<dbReference type="EMBL" id="JAHQIW010006211">
    <property type="protein sequence ID" value="KAJ1368501.1"/>
    <property type="molecule type" value="Genomic_DNA"/>
</dbReference>
<evidence type="ECO:0000256" key="16">
    <source>
        <dbReference type="ARBA" id="ARBA00026120"/>
    </source>
</evidence>
<keyword evidence="7 19" id="KW-0812">Transmembrane</keyword>
<dbReference type="Proteomes" id="UP001196413">
    <property type="component" value="Unassembled WGS sequence"/>
</dbReference>
<feature type="transmembrane region" description="Helical" evidence="19">
    <location>
        <begin position="89"/>
        <end position="107"/>
    </location>
</feature>
<dbReference type="EC" id="2.3.1.23" evidence="16"/>
<dbReference type="GO" id="GO:0016020">
    <property type="term" value="C:membrane"/>
    <property type="evidence" value="ECO:0007669"/>
    <property type="project" value="UniProtKB-SubCell"/>
</dbReference>
<evidence type="ECO:0000256" key="8">
    <source>
        <dbReference type="ARBA" id="ARBA00022824"/>
    </source>
</evidence>
<dbReference type="GO" id="GO:0071617">
    <property type="term" value="F:lysophospholipid acyltransferase activity"/>
    <property type="evidence" value="ECO:0007669"/>
    <property type="project" value="TreeGrafter"/>
</dbReference>
<dbReference type="InterPro" id="IPR004299">
    <property type="entry name" value="MBOAT_fam"/>
</dbReference>
<keyword evidence="8" id="KW-0256">Endoplasmic reticulum</keyword>
<dbReference type="GO" id="GO:0030258">
    <property type="term" value="P:lipid modification"/>
    <property type="evidence" value="ECO:0007669"/>
    <property type="project" value="TreeGrafter"/>
</dbReference>
<comment type="pathway">
    <text evidence="15">Phospholipid metabolism.</text>
</comment>
<evidence type="ECO:0000313" key="21">
    <source>
        <dbReference type="Proteomes" id="UP001196413"/>
    </source>
</evidence>
<evidence type="ECO:0000256" key="6">
    <source>
        <dbReference type="ARBA" id="ARBA00022679"/>
    </source>
</evidence>
<dbReference type="GO" id="GO:0006656">
    <property type="term" value="P:phosphatidylcholine biosynthetic process"/>
    <property type="evidence" value="ECO:0007669"/>
    <property type="project" value="TreeGrafter"/>
</dbReference>
<dbReference type="PANTHER" id="PTHR13906">
    <property type="entry name" value="PORCUPINE"/>
    <property type="match status" value="1"/>
</dbReference>
<evidence type="ECO:0000256" key="18">
    <source>
        <dbReference type="ARBA" id="ARBA00039721"/>
    </source>
</evidence>
<accession>A0AAD5R2Z4</accession>
<comment type="subcellular location">
    <subcellularLocation>
        <location evidence="2">Endoplasmic reticulum</location>
    </subcellularLocation>
    <subcellularLocation>
        <location evidence="1">Membrane</location>
        <topology evidence="1">Multi-pass membrane protein</topology>
    </subcellularLocation>
</comment>
<keyword evidence="10" id="KW-0443">Lipid metabolism</keyword>
<protein>
    <recommendedName>
        <fullName evidence="18">Lysophospholipid acyltransferase 5</fullName>
        <ecNumber evidence="16">2.3.1.23</ecNumber>
        <ecNumber evidence="17">2.3.1.n6</ecNumber>
    </recommendedName>
</protein>
<evidence type="ECO:0000256" key="5">
    <source>
        <dbReference type="ARBA" id="ARBA00022516"/>
    </source>
</evidence>
<proteinExistence type="inferred from homology"/>
<evidence type="ECO:0000256" key="4">
    <source>
        <dbReference type="ARBA" id="ARBA00010323"/>
    </source>
</evidence>
<dbReference type="GO" id="GO:0005783">
    <property type="term" value="C:endoplasmic reticulum"/>
    <property type="evidence" value="ECO:0007669"/>
    <property type="project" value="UniProtKB-SubCell"/>
</dbReference>
<evidence type="ECO:0000256" key="3">
    <source>
        <dbReference type="ARBA" id="ARBA00005074"/>
    </source>
</evidence>
<comment type="pathway">
    <text evidence="3">Lipid metabolism; phospholipid metabolism.</text>
</comment>
<keyword evidence="6" id="KW-0808">Transferase</keyword>
<keyword evidence="5" id="KW-0444">Lipid biosynthesis</keyword>
<dbReference type="AlphaFoldDB" id="A0AAD5R2Z4"/>
<feature type="transmembrane region" description="Helical" evidence="19">
    <location>
        <begin position="205"/>
        <end position="224"/>
    </location>
</feature>
<dbReference type="GO" id="GO:0047184">
    <property type="term" value="F:1-acylglycerophosphocholine O-acyltransferase activity"/>
    <property type="evidence" value="ECO:0007669"/>
    <property type="project" value="UniProtKB-EC"/>
</dbReference>
<evidence type="ECO:0000256" key="1">
    <source>
        <dbReference type="ARBA" id="ARBA00004141"/>
    </source>
</evidence>
<comment type="caution">
    <text evidence="20">The sequence shown here is derived from an EMBL/GenBank/DDBJ whole genome shotgun (WGS) entry which is preliminary data.</text>
</comment>
<evidence type="ECO:0000256" key="12">
    <source>
        <dbReference type="ARBA" id="ARBA00023209"/>
    </source>
</evidence>
<feature type="transmembrane region" description="Helical" evidence="19">
    <location>
        <begin position="429"/>
        <end position="447"/>
    </location>
</feature>
<evidence type="ECO:0000256" key="11">
    <source>
        <dbReference type="ARBA" id="ARBA00023136"/>
    </source>
</evidence>
<evidence type="ECO:0000256" key="15">
    <source>
        <dbReference type="ARBA" id="ARBA00025707"/>
    </source>
</evidence>
<feature type="transmembrane region" description="Helical" evidence="19">
    <location>
        <begin position="19"/>
        <end position="37"/>
    </location>
</feature>
<dbReference type="InterPro" id="IPR049941">
    <property type="entry name" value="LPLAT_7/PORCN-like"/>
</dbReference>
<evidence type="ECO:0000256" key="10">
    <source>
        <dbReference type="ARBA" id="ARBA00023098"/>
    </source>
</evidence>
<evidence type="ECO:0000256" key="13">
    <source>
        <dbReference type="ARBA" id="ARBA00023264"/>
    </source>
</evidence>
<evidence type="ECO:0000256" key="14">
    <source>
        <dbReference type="ARBA" id="ARBA00023315"/>
    </source>
</evidence>
<comment type="similarity">
    <text evidence="4">Belongs to the membrane-bound acyltransferase family.</text>
</comment>
<feature type="transmembrane region" description="Helical" evidence="19">
    <location>
        <begin position="43"/>
        <end position="59"/>
    </location>
</feature>
<keyword evidence="12" id="KW-0594">Phospholipid biosynthesis</keyword>
<feature type="transmembrane region" description="Helical" evidence="19">
    <location>
        <begin position="66"/>
        <end position="83"/>
    </location>
</feature>
<evidence type="ECO:0000313" key="20">
    <source>
        <dbReference type="EMBL" id="KAJ1368501.1"/>
    </source>
</evidence>
<feature type="transmembrane region" description="Helical" evidence="19">
    <location>
        <begin position="394"/>
        <end position="417"/>
    </location>
</feature>
<gene>
    <name evidence="20" type="primary">MBOA6</name>
    <name evidence="20" type="ORF">KIN20_029643</name>
</gene>
<dbReference type="PANTHER" id="PTHR13906:SF14">
    <property type="entry name" value="LYSOPHOSPHOLIPID ACYLTRANSFERASE 5"/>
    <property type="match status" value="1"/>
</dbReference>
<name>A0AAD5R2Z4_PARTN</name>